<accession>A0A8S0TCZ4</accession>
<keyword evidence="2" id="KW-0808">Transferase</keyword>
<dbReference type="GO" id="GO:0005524">
    <property type="term" value="F:ATP binding"/>
    <property type="evidence" value="ECO:0007669"/>
    <property type="project" value="InterPro"/>
</dbReference>
<dbReference type="PANTHER" id="PTHR48011">
    <property type="entry name" value="CCR4-NOT TRANSCRIPTIONAL COMPLEX SUBUNIT CAF120-RELATED"/>
    <property type="match status" value="1"/>
</dbReference>
<evidence type="ECO:0000313" key="3">
    <source>
        <dbReference type="Proteomes" id="UP000594638"/>
    </source>
</evidence>
<evidence type="ECO:0000313" key="2">
    <source>
        <dbReference type="EMBL" id="CAA3003112.1"/>
    </source>
</evidence>
<dbReference type="SUPFAM" id="SSF56112">
    <property type="entry name" value="Protein kinase-like (PK-like)"/>
    <property type="match status" value="1"/>
</dbReference>
<organism evidence="2 3">
    <name type="scientific">Olea europaea subsp. europaea</name>
    <dbReference type="NCBI Taxonomy" id="158383"/>
    <lineage>
        <taxon>Eukaryota</taxon>
        <taxon>Viridiplantae</taxon>
        <taxon>Streptophyta</taxon>
        <taxon>Embryophyta</taxon>
        <taxon>Tracheophyta</taxon>
        <taxon>Spermatophyta</taxon>
        <taxon>Magnoliopsida</taxon>
        <taxon>eudicotyledons</taxon>
        <taxon>Gunneridae</taxon>
        <taxon>Pentapetalae</taxon>
        <taxon>asterids</taxon>
        <taxon>lamiids</taxon>
        <taxon>Lamiales</taxon>
        <taxon>Oleaceae</taxon>
        <taxon>Oleeae</taxon>
        <taxon>Olea</taxon>
    </lineage>
</organism>
<dbReference type="InterPro" id="IPR011009">
    <property type="entry name" value="Kinase-like_dom_sf"/>
</dbReference>
<sequence>MEEGKELYNILVEYAIEGCLADRTMRKGLPENIIRQHTKAMLIALSHVHTLGMFIVREIAKLANFGSAKKIKDDEDNKELRGTVLCAASESIIHQEYQPESDIWALWCTVLHTITGKSPWKVEKEDKAEDVLFKIGCSEELPKIPGEASKGAKNFPNKCLIKKPKVRWTADKLLSHPFVGTHKLAFPRYFVVVCRCMIYTTVSMYV</sequence>
<keyword evidence="3" id="KW-1185">Reference proteome</keyword>
<dbReference type="InterPro" id="IPR000719">
    <property type="entry name" value="Prot_kinase_dom"/>
</dbReference>
<protein>
    <submittedName>
        <fullName evidence="2">Mitogen-activated kinase kinase kinase 17-like</fullName>
    </submittedName>
</protein>
<dbReference type="GO" id="GO:0004672">
    <property type="term" value="F:protein kinase activity"/>
    <property type="evidence" value="ECO:0007669"/>
    <property type="project" value="InterPro"/>
</dbReference>
<name>A0A8S0TCZ4_OLEEU</name>
<dbReference type="PANTHER" id="PTHR48011:SF18">
    <property type="entry name" value="MITOGEN-ACTIVATED PROTEIN KINASE KINASE KINASE 19-RELATED"/>
    <property type="match status" value="1"/>
</dbReference>
<comment type="caution">
    <text evidence="2">The sequence shown here is derived from an EMBL/GenBank/DDBJ whole genome shotgun (WGS) entry which is preliminary data.</text>
</comment>
<dbReference type="InterPro" id="IPR052751">
    <property type="entry name" value="Plant_MAPKKK"/>
</dbReference>
<dbReference type="Gene3D" id="1.10.510.10">
    <property type="entry name" value="Transferase(Phosphotransferase) domain 1"/>
    <property type="match status" value="1"/>
</dbReference>
<dbReference type="AlphaFoldDB" id="A0A8S0TCZ4"/>
<dbReference type="OrthoDB" id="1542418at2759"/>
<proteinExistence type="predicted"/>
<keyword evidence="2" id="KW-0418">Kinase</keyword>
<dbReference type="Pfam" id="PF00069">
    <property type="entry name" value="Pkinase"/>
    <property type="match status" value="1"/>
</dbReference>
<reference evidence="2 3" key="1">
    <citation type="submission" date="2019-12" db="EMBL/GenBank/DDBJ databases">
        <authorList>
            <person name="Alioto T."/>
            <person name="Alioto T."/>
            <person name="Gomez Garrido J."/>
        </authorList>
    </citation>
    <scope>NUCLEOTIDE SEQUENCE [LARGE SCALE GENOMIC DNA]</scope>
</reference>
<dbReference type="SMART" id="SM00220">
    <property type="entry name" value="S_TKc"/>
    <property type="match status" value="1"/>
</dbReference>
<dbReference type="PROSITE" id="PS50011">
    <property type="entry name" value="PROTEIN_KINASE_DOM"/>
    <property type="match status" value="1"/>
</dbReference>
<dbReference type="Proteomes" id="UP000594638">
    <property type="component" value="Unassembled WGS sequence"/>
</dbReference>
<dbReference type="Gramene" id="OE9A117038T1">
    <property type="protein sequence ID" value="OE9A117038C1"/>
    <property type="gene ID" value="OE9A117038"/>
</dbReference>
<evidence type="ECO:0000259" key="1">
    <source>
        <dbReference type="PROSITE" id="PS50011"/>
    </source>
</evidence>
<dbReference type="EMBL" id="CACTIH010005918">
    <property type="protein sequence ID" value="CAA3003112.1"/>
    <property type="molecule type" value="Genomic_DNA"/>
</dbReference>
<dbReference type="GO" id="GO:0007165">
    <property type="term" value="P:signal transduction"/>
    <property type="evidence" value="ECO:0007669"/>
    <property type="project" value="TreeGrafter"/>
</dbReference>
<feature type="domain" description="Protein kinase" evidence="1">
    <location>
        <begin position="1"/>
        <end position="179"/>
    </location>
</feature>
<gene>
    <name evidence="2" type="ORF">OLEA9_A117038</name>
</gene>